<organism evidence="7 8">
    <name type="scientific">Candida albicans (strain SC5314 / ATCC MYA-2876)</name>
    <name type="common">Yeast</name>
    <dbReference type="NCBI Taxonomy" id="237561"/>
    <lineage>
        <taxon>Eukaryota</taxon>
        <taxon>Fungi</taxon>
        <taxon>Dikarya</taxon>
        <taxon>Ascomycota</taxon>
        <taxon>Saccharomycotina</taxon>
        <taxon>Pichiomycetes</taxon>
        <taxon>Debaryomycetaceae</taxon>
        <taxon>Candida/Lodderomyces clade</taxon>
        <taxon>Candida</taxon>
    </lineage>
</organism>
<evidence type="ECO:0000256" key="4">
    <source>
        <dbReference type="ARBA" id="ARBA00023136"/>
    </source>
</evidence>
<dbReference type="eggNOG" id="ENOG502RWDV">
    <property type="taxonomic scope" value="Eukaryota"/>
</dbReference>
<dbReference type="InterPro" id="IPR011701">
    <property type="entry name" value="MFS"/>
</dbReference>
<dbReference type="SMR" id="A0A1D8PMH0"/>
<reference evidence="7 8" key="1">
    <citation type="journal article" date="2004" name="Proc. Natl. Acad. Sci. U.S.A.">
        <title>The diploid genome sequence of Candida albicans.</title>
        <authorList>
            <person name="Jones T."/>
            <person name="Federspiel N.A."/>
            <person name="Chibana H."/>
            <person name="Dungan J."/>
            <person name="Kalman S."/>
            <person name="Magee B.B."/>
            <person name="Newport G."/>
            <person name="Thorstenson Y.R."/>
            <person name="Agabian N."/>
            <person name="Magee P.T."/>
            <person name="Davis R.W."/>
            <person name="Scherer S."/>
        </authorList>
    </citation>
    <scope>NUCLEOTIDE SEQUENCE [LARGE SCALE GENOMIC DNA]</scope>
    <source>
        <strain evidence="8">SC5314 / ATCC MYA-2876</strain>
    </source>
</reference>
<dbReference type="PANTHER" id="PTHR21576">
    <property type="entry name" value="UNCHARACTERIZED NODULIN-LIKE PROTEIN"/>
    <property type="match status" value="1"/>
</dbReference>
<dbReference type="Pfam" id="PF07690">
    <property type="entry name" value="MFS_1"/>
    <property type="match status" value="1"/>
</dbReference>
<feature type="transmembrane region" description="Helical" evidence="5">
    <location>
        <begin position="346"/>
        <end position="366"/>
    </location>
</feature>
<evidence type="ECO:0008006" key="9">
    <source>
        <dbReference type="Google" id="ProtNLM"/>
    </source>
</evidence>
<keyword evidence="4 5" id="KW-0472">Membrane</keyword>
<dbReference type="CGD" id="CAL0000183857">
    <property type="gene designation" value="orf19.10440"/>
</dbReference>
<dbReference type="VEuPathDB" id="FungiDB:C4_06140C_A"/>
<accession>A0A1D8PMH0</accession>
<dbReference type="SUPFAM" id="SSF103473">
    <property type="entry name" value="MFS general substrate transporter"/>
    <property type="match status" value="1"/>
</dbReference>
<feature type="transmembrane region" description="Helical" evidence="5">
    <location>
        <begin position="233"/>
        <end position="252"/>
    </location>
</feature>
<evidence type="ECO:0000256" key="5">
    <source>
        <dbReference type="SAM" id="Phobius"/>
    </source>
</evidence>
<dbReference type="EMBL" id="CP017626">
    <property type="protein sequence ID" value="AOW29341.1"/>
    <property type="molecule type" value="Genomic_DNA"/>
</dbReference>
<evidence type="ECO:0000256" key="2">
    <source>
        <dbReference type="ARBA" id="ARBA00022692"/>
    </source>
</evidence>
<dbReference type="PANTHER" id="PTHR21576:SF158">
    <property type="entry name" value="RIBOSOMAL RNA-PROCESSING PROTEIN 12-LIKE CONSERVED DOMAIN-CONTAINING PROTEIN"/>
    <property type="match status" value="1"/>
</dbReference>
<dbReference type="OrthoDB" id="410267at2759"/>
<feature type="transmembrane region" description="Helical" evidence="5">
    <location>
        <begin position="107"/>
        <end position="131"/>
    </location>
</feature>
<keyword evidence="2 5" id="KW-0812">Transmembrane</keyword>
<reference evidence="7 8" key="2">
    <citation type="journal article" date="2007" name="Genome Biol.">
        <title>Assembly of the Candida albicans genome into sixteen supercontigs aligned on the eight chromosomes.</title>
        <authorList>
            <person name="van het Hoog M."/>
            <person name="Rast T.J."/>
            <person name="Martchenko M."/>
            <person name="Grindle S."/>
            <person name="Dignard D."/>
            <person name="Hogues H."/>
            <person name="Cuomo C."/>
            <person name="Berriman M."/>
            <person name="Scherer S."/>
            <person name="Magee B.B."/>
            <person name="Whiteway M."/>
            <person name="Chibana H."/>
            <person name="Nantel A."/>
            <person name="Magee P.T."/>
        </authorList>
    </citation>
    <scope>GENOME REANNOTATION</scope>
    <source>
        <strain evidence="8">SC5314 / ATCC MYA-2876</strain>
    </source>
</reference>
<keyword evidence="3 5" id="KW-1133">Transmembrane helix</keyword>
<dbReference type="Proteomes" id="UP000000559">
    <property type="component" value="Chromosome 4"/>
</dbReference>
<dbReference type="KEGG" id="cal:CAALFM_C406140CA"/>
<feature type="transmembrane region" description="Helical" evidence="5">
    <location>
        <begin position="143"/>
        <end position="162"/>
    </location>
</feature>
<protein>
    <recommendedName>
        <fullName evidence="9">Nodulin-like domain-containing protein</fullName>
    </recommendedName>
</protein>
<comment type="subcellular location">
    <subcellularLocation>
        <location evidence="1">Membrane</location>
        <topology evidence="1">Multi-pass membrane protein</topology>
    </subcellularLocation>
</comment>
<feature type="transmembrane region" description="Helical" evidence="5">
    <location>
        <begin position="316"/>
        <end position="334"/>
    </location>
</feature>
<sequence length="475" mass="51902">MISRNVQRVFVLLSCTFLGLICGTLYLYSSYSPQLANQLHYSASDSSIIALCGTIGVAIAGPISGAVVDRKGYTVSLLIGGILIISSYIGLKRQFDYAWSNVQFSSFTIFLVGVGSTFINSACLKCCAVSFPSIRGVATSLPLALYGLSALFYSVIASVFYPGDTSNFLGFLVMSIIFIYLICFPSVYIADCEHKLKSASTFHKPSVTVNSTHHHPSNTDSQSISSLFTDVKFWLLFLITGTLAAMGQMYIYSVGYMVKALVTKALPAEMNVNIIIQQDQQFQVGLISIANFIGRIVSGISGDIITQSFHKPRESLLFIPAIGMGICQLLAFNIESYTELPSNSFLIGFFYGFTFCISPIIVGDAFGMENFSFNWGIVSMSPIVPSFYFTKLFGQIYDSNSVTIQDLNDANSNTFVCTLGKLCYNSIFKLTLALSISAIIAVVVLNFREFISKRRKITSLPLASPTQGIVNEKVN</sequence>
<evidence type="ECO:0000313" key="6">
    <source>
        <dbReference type="CGD" id="CAL0000183857"/>
    </source>
</evidence>
<feature type="transmembrane region" description="Helical" evidence="5">
    <location>
        <begin position="48"/>
        <end position="68"/>
    </location>
</feature>
<reference evidence="7 8" key="3">
    <citation type="journal article" date="2013" name="Genome Biol.">
        <title>Assembly of a phased diploid Candida albicans genome facilitates allele-specific measurements and provides a simple model for repeat and indel structure.</title>
        <authorList>
            <person name="Muzzey D."/>
            <person name="Schwartz K."/>
            <person name="Weissman J.S."/>
            <person name="Sherlock G."/>
        </authorList>
    </citation>
    <scope>NUCLEOTIDE SEQUENCE [LARGE SCALE GENOMIC DNA]</scope>
    <source>
        <strain evidence="8">SC5314 / ATCC MYA-2876</strain>
    </source>
</reference>
<gene>
    <name evidence="7" type="ordered locus">CAALFM_C406140CA</name>
    <name evidence="6" type="ordered locus">orf19.10440</name>
</gene>
<dbReference type="AlphaFoldDB" id="A0A1D8PMH0"/>
<feature type="transmembrane region" description="Helical" evidence="5">
    <location>
        <begin position="75"/>
        <end position="95"/>
    </location>
</feature>
<dbReference type="InParanoid" id="A0A1D8PMH0"/>
<evidence type="ECO:0000313" key="8">
    <source>
        <dbReference type="Proteomes" id="UP000000559"/>
    </source>
</evidence>
<evidence type="ECO:0000313" key="7">
    <source>
        <dbReference type="EMBL" id="AOW29341.1"/>
    </source>
</evidence>
<keyword evidence="8" id="KW-1185">Reference proteome</keyword>
<proteinExistence type="predicted"/>
<dbReference type="STRING" id="237561.A0A1D8PMH0"/>
<feature type="transmembrane region" description="Helical" evidence="5">
    <location>
        <begin position="427"/>
        <end position="447"/>
    </location>
</feature>
<dbReference type="GeneID" id="3642821"/>
<dbReference type="GO" id="GO:0022857">
    <property type="term" value="F:transmembrane transporter activity"/>
    <property type="evidence" value="ECO:0007669"/>
    <property type="project" value="InterPro"/>
</dbReference>
<dbReference type="InterPro" id="IPR036259">
    <property type="entry name" value="MFS_trans_sf"/>
</dbReference>
<dbReference type="GO" id="GO:0000329">
    <property type="term" value="C:fungal-type vacuole membrane"/>
    <property type="evidence" value="ECO:0000318"/>
    <property type="project" value="GO_Central"/>
</dbReference>
<feature type="transmembrane region" description="Helical" evidence="5">
    <location>
        <begin position="9"/>
        <end position="28"/>
    </location>
</feature>
<dbReference type="RefSeq" id="XP_715577.2">
    <property type="nucleotide sequence ID" value="XM_710484.2"/>
</dbReference>
<dbReference type="Gene3D" id="1.20.1250.20">
    <property type="entry name" value="MFS general substrate transporter like domains"/>
    <property type="match status" value="1"/>
</dbReference>
<evidence type="ECO:0000256" key="1">
    <source>
        <dbReference type="ARBA" id="ARBA00004141"/>
    </source>
</evidence>
<name>A0A1D8PMH0_CANAL</name>
<feature type="transmembrane region" description="Helical" evidence="5">
    <location>
        <begin position="168"/>
        <end position="190"/>
    </location>
</feature>
<evidence type="ECO:0000256" key="3">
    <source>
        <dbReference type="ARBA" id="ARBA00022989"/>
    </source>
</evidence>